<gene>
    <name evidence="2" type="ORF">IIG_05972</name>
</gene>
<dbReference type="InterPro" id="IPR000772">
    <property type="entry name" value="Ricin_B_lectin"/>
</dbReference>
<dbReference type="SUPFAM" id="SSF50370">
    <property type="entry name" value="Ricin B-like lectins"/>
    <property type="match status" value="1"/>
</dbReference>
<feature type="domain" description="Ricin B lectin" evidence="1">
    <location>
        <begin position="35"/>
        <end position="99"/>
    </location>
</feature>
<dbReference type="Pfam" id="PF14200">
    <property type="entry name" value="RicinB_lectin_2"/>
    <property type="match status" value="1"/>
</dbReference>
<evidence type="ECO:0000313" key="3">
    <source>
        <dbReference type="Proteomes" id="UP000006960"/>
    </source>
</evidence>
<organism evidence="2 3">
    <name type="scientific">Bacillus cereus VD048</name>
    <dbReference type="NCBI Taxonomy" id="1053226"/>
    <lineage>
        <taxon>Bacteria</taxon>
        <taxon>Bacillati</taxon>
        <taxon>Bacillota</taxon>
        <taxon>Bacilli</taxon>
        <taxon>Bacillales</taxon>
        <taxon>Bacillaceae</taxon>
        <taxon>Bacillus</taxon>
        <taxon>Bacillus cereus group</taxon>
    </lineage>
</organism>
<reference evidence="2 3" key="1">
    <citation type="submission" date="2012-04" db="EMBL/GenBank/DDBJ databases">
        <title>The Genome Sequence of Bacillus cereus VD048.</title>
        <authorList>
            <consortium name="The Broad Institute Genome Sequencing Platform"/>
            <consortium name="The Broad Institute Genome Sequencing Center for Infectious Disease"/>
            <person name="Feldgarden M."/>
            <person name="Van der Auwera G.A."/>
            <person name="Mahillon J."/>
            <person name="Duprez V."/>
            <person name="Timmery S."/>
            <person name="Mattelet C."/>
            <person name="Dierick K."/>
            <person name="Sun M."/>
            <person name="Yu Z."/>
            <person name="Zhu L."/>
            <person name="Hu X."/>
            <person name="Shank E.B."/>
            <person name="Swiecicka I."/>
            <person name="Hansen B.M."/>
            <person name="Andrup L."/>
            <person name="Young S.K."/>
            <person name="Zeng Q."/>
            <person name="Gargeya S."/>
            <person name="Fitzgerald M."/>
            <person name="Haas B."/>
            <person name="Abouelleil A."/>
            <person name="Alvarado L."/>
            <person name="Arachchi H.M."/>
            <person name="Berlin A."/>
            <person name="Chapman S.B."/>
            <person name="Goldberg J."/>
            <person name="Griggs A."/>
            <person name="Gujja S."/>
            <person name="Hansen M."/>
            <person name="Howarth C."/>
            <person name="Imamovic A."/>
            <person name="Larimer J."/>
            <person name="McCowen C."/>
            <person name="Montmayeur A."/>
            <person name="Murphy C."/>
            <person name="Neiman D."/>
            <person name="Pearson M."/>
            <person name="Priest M."/>
            <person name="Roberts A."/>
            <person name="Saif S."/>
            <person name="Shea T."/>
            <person name="Sisk P."/>
            <person name="Sykes S."/>
            <person name="Wortman J."/>
            <person name="Nusbaum C."/>
            <person name="Birren B."/>
        </authorList>
    </citation>
    <scope>NUCLEOTIDE SEQUENCE [LARGE SCALE GENOMIC DNA]</scope>
    <source>
        <strain evidence="2 3">VD048</strain>
    </source>
</reference>
<protein>
    <recommendedName>
        <fullName evidence="1">Ricin B lectin domain-containing protein</fullName>
    </recommendedName>
</protein>
<dbReference type="PATRIC" id="fig|1053226.3.peg.6078"/>
<dbReference type="EMBL" id="AHEU01000060">
    <property type="protein sequence ID" value="EJR24476.1"/>
    <property type="molecule type" value="Genomic_DNA"/>
</dbReference>
<proteinExistence type="predicted"/>
<dbReference type="Proteomes" id="UP000006960">
    <property type="component" value="Unassembled WGS sequence"/>
</dbReference>
<name>J8HH28_BACCE</name>
<dbReference type="RefSeq" id="WP_002167235.1">
    <property type="nucleotide sequence ID" value="NZ_JH792319.1"/>
</dbReference>
<accession>J8HH28</accession>
<dbReference type="CDD" id="cd00161">
    <property type="entry name" value="beta-trefoil_Ricin-like"/>
    <property type="match status" value="1"/>
</dbReference>
<evidence type="ECO:0000259" key="1">
    <source>
        <dbReference type="Pfam" id="PF14200"/>
    </source>
</evidence>
<dbReference type="HOGENOM" id="CLU_1159259_0_0_9"/>
<dbReference type="Gene3D" id="2.80.10.50">
    <property type="match status" value="2"/>
</dbReference>
<sequence>MTNELDSNTQDSNKIDNGILTLDPFTFYYIRTFCGKVLDVARGSIDDKTPIVQYHSTNQQLNQQFLIFALDDGYSIITSLISGKVLDIAQTGPVPPGSVIQHRLLGGDNQKFLLGNDGTIAAKHNGKVFDVYKGLTDNDVAITEHIFHNGVNQKFIFEPVSTFTVPSPSKGTLPPAPDFKNDINEVLPDKTNPVITHDSNIPCIMIDDKTFTSQQKIQSSPYYKLVKIQYWEKVTQRTL</sequence>
<comment type="caution">
    <text evidence="2">The sequence shown here is derived from an EMBL/GenBank/DDBJ whole genome shotgun (WGS) entry which is preliminary data.</text>
</comment>
<dbReference type="InterPro" id="IPR035992">
    <property type="entry name" value="Ricin_B-like_lectins"/>
</dbReference>
<evidence type="ECO:0000313" key="2">
    <source>
        <dbReference type="EMBL" id="EJR24476.1"/>
    </source>
</evidence>
<dbReference type="AlphaFoldDB" id="J8HH28"/>